<evidence type="ECO:0000313" key="2">
    <source>
        <dbReference type="WBParaSite" id="RSKR_0000285700.1"/>
    </source>
</evidence>
<accession>A0AC35TPR1</accession>
<dbReference type="Proteomes" id="UP000095286">
    <property type="component" value="Unplaced"/>
</dbReference>
<reference evidence="2" key="1">
    <citation type="submission" date="2016-11" db="UniProtKB">
        <authorList>
            <consortium name="WormBaseParasite"/>
        </authorList>
    </citation>
    <scope>IDENTIFICATION</scope>
    <source>
        <strain evidence="2">KR3021</strain>
    </source>
</reference>
<organism evidence="1 2">
    <name type="scientific">Rhabditophanes sp. KR3021</name>
    <dbReference type="NCBI Taxonomy" id="114890"/>
    <lineage>
        <taxon>Eukaryota</taxon>
        <taxon>Metazoa</taxon>
        <taxon>Ecdysozoa</taxon>
        <taxon>Nematoda</taxon>
        <taxon>Chromadorea</taxon>
        <taxon>Rhabditida</taxon>
        <taxon>Tylenchina</taxon>
        <taxon>Panagrolaimomorpha</taxon>
        <taxon>Strongyloidoidea</taxon>
        <taxon>Alloionematidae</taxon>
        <taxon>Rhabditophanes</taxon>
    </lineage>
</organism>
<evidence type="ECO:0000313" key="1">
    <source>
        <dbReference type="Proteomes" id="UP000095286"/>
    </source>
</evidence>
<dbReference type="WBParaSite" id="RSKR_0000285700.1">
    <property type="protein sequence ID" value="RSKR_0000285700.1"/>
    <property type="gene ID" value="RSKR_0000285700"/>
</dbReference>
<protein>
    <submittedName>
        <fullName evidence="2">RRM domain-containing protein</fullName>
    </submittedName>
</protein>
<name>A0AC35TPR1_9BILA</name>
<sequence>MKSVADQSSNNNNWNNMQKDYSMVNNNNGMMSYGYNNSNSHPHNQNAGPPSQNNPGSNFAPYSNYNTARFNKPNFFHKERQPANSSHFSHHQGSDHPPSSIHSHKDEDHLSETNLYLRGLPEDTTDDTLRKLCEAFGKIVSTKAIMEKGNNQCRGYGFVDFENPAEAKDAVKLLNDQNIQAQMAKISPSFAANQPDPTNLYIANLPLDFSEDMLKTLCESEGALVVSTRVLRKEDGGSRCVGFARLDTRERCEQIIEKYNGKMLDNAQNPLLVKLADFAKKPKKGGGGNYIMANSHMNPYYYGGGHISNGPPHLGSNGHQIFVPQGMMGSDGAHYMNYAAIQSGPDTIHGGSPAAGPILGHGNPQSQGRVGYISMAGQPHYSSQGNMPQYQVISSGAPTFQGNPLMPSYQGDGPLPPTSSSAGDHPPHSQHQPTNQSGAGYYQNYQYYQGGQSFVPYGGGMDGPQMHHPTQQTPFNGQGPLPQGAEDHPDDGDKKQ</sequence>
<proteinExistence type="predicted"/>